<sequence length="70" mass="7839">MQTMQILQEIKLKYGLNTTQVAKKLGMKQSTVHRIATGETKDCRLSNHSKILSLYESLQSSDQTKTPSGN</sequence>
<dbReference type="InterPro" id="IPR010982">
    <property type="entry name" value="Lambda_DNA-bd_dom_sf"/>
</dbReference>
<dbReference type="CDD" id="cd00093">
    <property type="entry name" value="HTH_XRE"/>
    <property type="match status" value="1"/>
</dbReference>
<dbReference type="InterPro" id="IPR001387">
    <property type="entry name" value="Cro/C1-type_HTH"/>
</dbReference>
<dbReference type="SUPFAM" id="SSF47413">
    <property type="entry name" value="lambda repressor-like DNA-binding domains"/>
    <property type="match status" value="1"/>
</dbReference>
<name>A0ABY6M2X3_MORBO</name>
<proteinExistence type="predicted"/>
<dbReference type="EMBL" id="CP087830">
    <property type="protein sequence ID" value="UZA02066.1"/>
    <property type="molecule type" value="Genomic_DNA"/>
</dbReference>
<accession>A0ABY6M2X3</accession>
<dbReference type="Proteomes" id="UP001163632">
    <property type="component" value="Chromosome"/>
</dbReference>
<evidence type="ECO:0000313" key="1">
    <source>
        <dbReference type="EMBL" id="UZA02066.1"/>
    </source>
</evidence>
<keyword evidence="2" id="KW-1185">Reference proteome</keyword>
<dbReference type="Gene3D" id="1.10.260.40">
    <property type="entry name" value="lambda repressor-like DNA-binding domains"/>
    <property type="match status" value="1"/>
</dbReference>
<organism evidence="1 2">
    <name type="scientific">Moraxella bovis</name>
    <dbReference type="NCBI Taxonomy" id="476"/>
    <lineage>
        <taxon>Bacteria</taxon>
        <taxon>Pseudomonadati</taxon>
        <taxon>Pseudomonadota</taxon>
        <taxon>Gammaproteobacteria</taxon>
        <taxon>Moraxellales</taxon>
        <taxon>Moraxellaceae</taxon>
        <taxon>Moraxella</taxon>
    </lineage>
</organism>
<protein>
    <submittedName>
        <fullName evidence="1">Helix-turn-helix domain-containing protein</fullName>
    </submittedName>
</protein>
<dbReference type="RefSeq" id="WP_264697000.1">
    <property type="nucleotide sequence ID" value="NZ_CP087830.1"/>
</dbReference>
<reference evidence="1" key="1">
    <citation type="journal article" date="2022" name="BMC Microbiol.">
        <title>Whole genome sequencing of Moraxella bovis strains from North America reveals two genotypes with different genetic determinants.</title>
        <authorList>
            <person name="Wynn E.L."/>
            <person name="Hille M.M."/>
            <person name="Loy J.D."/>
            <person name="Schuller G."/>
            <person name="Kuhn K.L."/>
            <person name="Dickey A.M."/>
            <person name="Bono J.L."/>
            <person name="Clawson M.L."/>
        </authorList>
    </citation>
    <scope>NUCLEOTIDE SEQUENCE</scope>
    <source>
        <strain evidence="1">SAM102599</strain>
    </source>
</reference>
<gene>
    <name evidence="1" type="ORF">LP092_08650</name>
</gene>
<evidence type="ECO:0000313" key="2">
    <source>
        <dbReference type="Proteomes" id="UP001163632"/>
    </source>
</evidence>